<feature type="compositionally biased region" description="Basic and acidic residues" evidence="1">
    <location>
        <begin position="51"/>
        <end position="69"/>
    </location>
</feature>
<sequence>MGCASAKHVSTVQNEEEAQKGKNFQNGDVFGEEFRIRTVEEVKYMKNVNREESDWSEKGHAGHEDEQKVAARNQENLDRSALPNVKAKLSKEAPILTHTPRANLHTSDSQQEFFKMLDEKIERGRDYCSEEEDVT</sequence>
<dbReference type="Proteomes" id="UP000287033">
    <property type="component" value="Unassembled WGS sequence"/>
</dbReference>
<dbReference type="OrthoDB" id="5919401at2759"/>
<dbReference type="Pfam" id="PF15389">
    <property type="entry name" value="DUF4612"/>
    <property type="match status" value="1"/>
</dbReference>
<proteinExistence type="predicted"/>
<gene>
    <name evidence="2" type="ORF">chiPu_0010427</name>
</gene>
<reference evidence="2 3" key="1">
    <citation type="journal article" date="2018" name="Nat. Ecol. Evol.">
        <title>Shark genomes provide insights into elasmobranch evolution and the origin of vertebrates.</title>
        <authorList>
            <person name="Hara Y"/>
            <person name="Yamaguchi K"/>
            <person name="Onimaru K"/>
            <person name="Kadota M"/>
            <person name="Koyanagi M"/>
            <person name="Keeley SD"/>
            <person name="Tatsumi K"/>
            <person name="Tanaka K"/>
            <person name="Motone F"/>
            <person name="Kageyama Y"/>
            <person name="Nozu R"/>
            <person name="Adachi N"/>
            <person name="Nishimura O"/>
            <person name="Nakagawa R"/>
            <person name="Tanegashima C"/>
            <person name="Kiyatake I"/>
            <person name="Matsumoto R"/>
            <person name="Murakumo K"/>
            <person name="Nishida K"/>
            <person name="Terakita A"/>
            <person name="Kuratani S"/>
            <person name="Sato K"/>
            <person name="Hyodo S Kuraku.S."/>
        </authorList>
    </citation>
    <scope>NUCLEOTIDE SEQUENCE [LARGE SCALE GENOMIC DNA]</scope>
</reference>
<protein>
    <submittedName>
        <fullName evidence="2">Uncharacterized protein</fullName>
    </submittedName>
</protein>
<accession>A0A401SNK3</accession>
<dbReference type="PANTHER" id="PTHR14974:SF3">
    <property type="entry name" value="SIMILAR TO RIKEN CDNA 1700025G04 GENE"/>
    <property type="match status" value="1"/>
</dbReference>
<feature type="region of interest" description="Disordered" evidence="1">
    <location>
        <begin position="1"/>
        <end position="27"/>
    </location>
</feature>
<organism evidence="2 3">
    <name type="scientific">Chiloscyllium punctatum</name>
    <name type="common">Brownbanded bambooshark</name>
    <name type="synonym">Hemiscyllium punctatum</name>
    <dbReference type="NCBI Taxonomy" id="137246"/>
    <lineage>
        <taxon>Eukaryota</taxon>
        <taxon>Metazoa</taxon>
        <taxon>Chordata</taxon>
        <taxon>Craniata</taxon>
        <taxon>Vertebrata</taxon>
        <taxon>Chondrichthyes</taxon>
        <taxon>Elasmobranchii</taxon>
        <taxon>Galeomorphii</taxon>
        <taxon>Galeoidea</taxon>
        <taxon>Orectolobiformes</taxon>
        <taxon>Hemiscylliidae</taxon>
        <taxon>Chiloscyllium</taxon>
    </lineage>
</organism>
<comment type="caution">
    <text evidence="2">The sequence shown here is derived from an EMBL/GenBank/DDBJ whole genome shotgun (WGS) entry which is preliminary data.</text>
</comment>
<name>A0A401SNK3_CHIPU</name>
<keyword evidence="3" id="KW-1185">Reference proteome</keyword>
<evidence type="ECO:0000313" key="3">
    <source>
        <dbReference type="Proteomes" id="UP000287033"/>
    </source>
</evidence>
<evidence type="ECO:0000256" key="1">
    <source>
        <dbReference type="SAM" id="MobiDB-lite"/>
    </source>
</evidence>
<feature type="region of interest" description="Disordered" evidence="1">
    <location>
        <begin position="51"/>
        <end position="110"/>
    </location>
</feature>
<dbReference type="AlphaFoldDB" id="A0A401SNK3"/>
<evidence type="ECO:0000313" key="2">
    <source>
        <dbReference type="EMBL" id="GCC31967.1"/>
    </source>
</evidence>
<dbReference type="InterPro" id="IPR027967">
    <property type="entry name" value="DUF4612"/>
</dbReference>
<dbReference type="PANTHER" id="PTHR14974">
    <property type="entry name" value="SIMILAR TO RIKEN CDNA 1700025G04 GENE"/>
    <property type="match status" value="1"/>
</dbReference>
<dbReference type="OMA" id="KSNVQHK"/>
<dbReference type="EMBL" id="BEZZ01000402">
    <property type="protein sequence ID" value="GCC31967.1"/>
    <property type="molecule type" value="Genomic_DNA"/>
</dbReference>